<keyword evidence="5" id="KW-0449">Lipoprotein</keyword>
<evidence type="ECO:0000256" key="3">
    <source>
        <dbReference type="ARBA" id="ARBA00022597"/>
    </source>
</evidence>
<dbReference type="Proteomes" id="UP000318138">
    <property type="component" value="Chromosome"/>
</dbReference>
<evidence type="ECO:0000256" key="5">
    <source>
        <dbReference type="RuleBase" id="RU365005"/>
    </source>
</evidence>
<keyword evidence="4 5" id="KW-0732">Signal</keyword>
<feature type="region of interest" description="Disordered" evidence="6">
    <location>
        <begin position="24"/>
        <end position="72"/>
    </location>
</feature>
<dbReference type="Gene3D" id="3.40.190.10">
    <property type="entry name" value="Periplasmic binding protein-like II"/>
    <property type="match status" value="2"/>
</dbReference>
<dbReference type="GO" id="GO:0015768">
    <property type="term" value="P:maltose transport"/>
    <property type="evidence" value="ECO:0007669"/>
    <property type="project" value="TreeGrafter"/>
</dbReference>
<keyword evidence="5" id="KW-0472">Membrane</keyword>
<organism evidence="7 8">
    <name type="scientific">Paenalkalicoccus suaedae</name>
    <dbReference type="NCBI Taxonomy" id="2592382"/>
    <lineage>
        <taxon>Bacteria</taxon>
        <taxon>Bacillati</taxon>
        <taxon>Bacillota</taxon>
        <taxon>Bacilli</taxon>
        <taxon>Bacillales</taxon>
        <taxon>Bacillaceae</taxon>
        <taxon>Paenalkalicoccus</taxon>
    </lineage>
</organism>
<evidence type="ECO:0000313" key="7">
    <source>
        <dbReference type="EMBL" id="QKS71796.1"/>
    </source>
</evidence>
<keyword evidence="8" id="KW-1185">Reference proteome</keyword>
<evidence type="ECO:0000256" key="1">
    <source>
        <dbReference type="ARBA" id="ARBA00008520"/>
    </source>
</evidence>
<dbReference type="SUPFAM" id="SSF53850">
    <property type="entry name" value="Periplasmic binding protein-like II"/>
    <property type="match status" value="1"/>
</dbReference>
<dbReference type="GO" id="GO:0055052">
    <property type="term" value="C:ATP-binding cassette (ABC) transporter complex, substrate-binding subunit-containing"/>
    <property type="evidence" value="ECO:0007669"/>
    <property type="project" value="TreeGrafter"/>
</dbReference>
<evidence type="ECO:0000313" key="8">
    <source>
        <dbReference type="Proteomes" id="UP000318138"/>
    </source>
</evidence>
<dbReference type="PANTHER" id="PTHR30061:SF50">
    <property type="entry name" value="MALTOSE_MALTODEXTRIN-BINDING PERIPLASMIC PROTEIN"/>
    <property type="match status" value="1"/>
</dbReference>
<dbReference type="GO" id="GO:0042956">
    <property type="term" value="P:maltodextrin transmembrane transport"/>
    <property type="evidence" value="ECO:0007669"/>
    <property type="project" value="TreeGrafter"/>
</dbReference>
<accession>A0A859FHY4</accession>
<dbReference type="GO" id="GO:1901982">
    <property type="term" value="F:maltose binding"/>
    <property type="evidence" value="ECO:0007669"/>
    <property type="project" value="TreeGrafter"/>
</dbReference>
<evidence type="ECO:0000256" key="6">
    <source>
        <dbReference type="SAM" id="MobiDB-lite"/>
    </source>
</evidence>
<keyword evidence="5" id="KW-1003">Cell membrane</keyword>
<dbReference type="EMBL" id="CP041372">
    <property type="protein sequence ID" value="QKS71796.1"/>
    <property type="molecule type" value="Genomic_DNA"/>
</dbReference>
<feature type="chain" id="PRO_5039761612" description="Maltodextrin-binding protein" evidence="5">
    <location>
        <begin position="25"/>
        <end position="449"/>
    </location>
</feature>
<keyword evidence="3 5" id="KW-0762">Sugar transport</keyword>
<sequence>MQKSKSLKYSLALAALSVTLVACGGNDEANTGTDANEPANEPANEEPANTDAANNEEPANGDGNTAAEGDAPEKPESLAMWVNDEDAQLDAYEEITARFEEEHGIEVNITPYSMLEQTEGMSLDGPSGQGPDLFFQPHDRMGDIHLQGLAAELELTEDQQARLAEYNEEAVTAFSFEGIQYGIPAVVETYALFRNTELVPDAPETMDDLMATARELTDGSTYGFLMEATNFYFSYPFLTAPGGYVFGQDADGVYDSEDIGLNSEGAVQGAEVIGSWFEEGLMPMGIDGDVMNGLFTDGQAGMVVTGPWAIPDYEAALGENLAVSTLPTQDGETLSSFSGNKGWLVNFYTDHEYWATELALFLTNPESSATYFEMAGELPAHTAVEIDDEFMSPIFDQTQYAEPMPNIPEMSQVWEPIADALNFIAQGEDPQEVLDEAVQQIRDQIVIMQ</sequence>
<proteinExistence type="inferred from homology"/>
<feature type="compositionally biased region" description="Low complexity" evidence="6">
    <location>
        <begin position="33"/>
        <end position="60"/>
    </location>
</feature>
<dbReference type="PROSITE" id="PS51257">
    <property type="entry name" value="PROKAR_LIPOPROTEIN"/>
    <property type="match status" value="1"/>
</dbReference>
<dbReference type="KEGG" id="psua:FLK61_34565"/>
<keyword evidence="2 5" id="KW-0813">Transport</keyword>
<feature type="signal peptide" evidence="5">
    <location>
        <begin position="1"/>
        <end position="24"/>
    </location>
</feature>
<dbReference type="RefSeq" id="WP_176009782.1">
    <property type="nucleotide sequence ID" value="NZ_CP041372.2"/>
</dbReference>
<evidence type="ECO:0000256" key="4">
    <source>
        <dbReference type="ARBA" id="ARBA00022729"/>
    </source>
</evidence>
<dbReference type="InterPro" id="IPR006059">
    <property type="entry name" value="SBP"/>
</dbReference>
<protein>
    <recommendedName>
        <fullName evidence="5">Maltodextrin-binding protein</fullName>
    </recommendedName>
</protein>
<reference evidence="8" key="1">
    <citation type="submission" date="2019-07" db="EMBL/GenBank/DDBJ databases">
        <title>Bacillus alkalisoli sp. nov. isolated from saline soil.</title>
        <authorList>
            <person name="Sun J.-Q."/>
            <person name="Xu L."/>
        </authorList>
    </citation>
    <scope>NUCLEOTIDE SEQUENCE [LARGE SCALE GENOMIC DNA]</scope>
    <source>
        <strain evidence="8">M4U3P1</strain>
    </source>
</reference>
<name>A0A859FHY4_9BACI</name>
<dbReference type="InterPro" id="IPR006060">
    <property type="entry name" value="Maltose/Cyclodextrin-bd"/>
</dbReference>
<dbReference type="GO" id="GO:0015144">
    <property type="term" value="F:carbohydrate transmembrane transporter activity"/>
    <property type="evidence" value="ECO:0007669"/>
    <property type="project" value="InterPro"/>
</dbReference>
<evidence type="ECO:0000256" key="2">
    <source>
        <dbReference type="ARBA" id="ARBA00022448"/>
    </source>
</evidence>
<dbReference type="PRINTS" id="PR00181">
    <property type="entry name" value="MALTOSEBP"/>
</dbReference>
<dbReference type="AlphaFoldDB" id="A0A859FHY4"/>
<dbReference type="Pfam" id="PF13416">
    <property type="entry name" value="SBP_bac_8"/>
    <property type="match status" value="1"/>
</dbReference>
<dbReference type="PANTHER" id="PTHR30061">
    <property type="entry name" value="MALTOSE-BINDING PERIPLASMIC PROTEIN"/>
    <property type="match status" value="1"/>
</dbReference>
<comment type="similarity">
    <text evidence="1 5">Belongs to the bacterial solute-binding protein 1 family.</text>
</comment>
<gene>
    <name evidence="7" type="ORF">FLK61_34565</name>
</gene>
<comment type="subcellular location">
    <subcellularLocation>
        <location evidence="5">Cell membrane</location>
        <topology evidence="5">Lipid-anchor</topology>
    </subcellularLocation>
</comment>